<organism evidence="2 3">
    <name type="scientific">Ameca splendens</name>
    <dbReference type="NCBI Taxonomy" id="208324"/>
    <lineage>
        <taxon>Eukaryota</taxon>
        <taxon>Metazoa</taxon>
        <taxon>Chordata</taxon>
        <taxon>Craniata</taxon>
        <taxon>Vertebrata</taxon>
        <taxon>Euteleostomi</taxon>
        <taxon>Actinopterygii</taxon>
        <taxon>Neopterygii</taxon>
        <taxon>Teleostei</taxon>
        <taxon>Neoteleostei</taxon>
        <taxon>Acanthomorphata</taxon>
        <taxon>Ovalentaria</taxon>
        <taxon>Atherinomorphae</taxon>
        <taxon>Cyprinodontiformes</taxon>
        <taxon>Goodeidae</taxon>
        <taxon>Ameca</taxon>
    </lineage>
</organism>
<feature type="compositionally biased region" description="Polar residues" evidence="1">
    <location>
        <begin position="41"/>
        <end position="50"/>
    </location>
</feature>
<evidence type="ECO:0000313" key="3">
    <source>
        <dbReference type="Proteomes" id="UP001469553"/>
    </source>
</evidence>
<sequence length="74" mass="8560">MLSRESDNDQHARRISRKQVNKGHGGADAYLRRSMDERQGTPWTDPQSIAEQHRTNNHAHTHSQLWAIESDQLT</sequence>
<feature type="region of interest" description="Disordered" evidence="1">
    <location>
        <begin position="1"/>
        <end position="74"/>
    </location>
</feature>
<evidence type="ECO:0000313" key="2">
    <source>
        <dbReference type="EMBL" id="MEQ2285450.1"/>
    </source>
</evidence>
<dbReference type="EMBL" id="JAHRIP010013468">
    <property type="protein sequence ID" value="MEQ2285450.1"/>
    <property type="molecule type" value="Genomic_DNA"/>
</dbReference>
<gene>
    <name evidence="2" type="ORF">AMECASPLE_031976</name>
</gene>
<feature type="compositionally biased region" description="Basic and acidic residues" evidence="1">
    <location>
        <begin position="30"/>
        <end position="39"/>
    </location>
</feature>
<name>A0ABV0XVE2_9TELE</name>
<protein>
    <submittedName>
        <fullName evidence="2">Uncharacterized protein</fullName>
    </submittedName>
</protein>
<reference evidence="2 3" key="1">
    <citation type="submission" date="2021-06" db="EMBL/GenBank/DDBJ databases">
        <authorList>
            <person name="Palmer J.M."/>
        </authorList>
    </citation>
    <scope>NUCLEOTIDE SEQUENCE [LARGE SCALE GENOMIC DNA]</scope>
    <source>
        <strain evidence="2 3">AS_MEX2019</strain>
        <tissue evidence="2">Muscle</tissue>
    </source>
</reference>
<proteinExistence type="predicted"/>
<evidence type="ECO:0000256" key="1">
    <source>
        <dbReference type="SAM" id="MobiDB-lite"/>
    </source>
</evidence>
<keyword evidence="3" id="KW-1185">Reference proteome</keyword>
<feature type="compositionally biased region" description="Basic and acidic residues" evidence="1">
    <location>
        <begin position="1"/>
        <end position="12"/>
    </location>
</feature>
<dbReference type="Proteomes" id="UP001469553">
    <property type="component" value="Unassembled WGS sequence"/>
</dbReference>
<comment type="caution">
    <text evidence="2">The sequence shown here is derived from an EMBL/GenBank/DDBJ whole genome shotgun (WGS) entry which is preliminary data.</text>
</comment>
<accession>A0ABV0XVE2</accession>